<dbReference type="AlphaFoldDB" id="A0A0G3ESF2"/>
<dbReference type="Proteomes" id="UP000036700">
    <property type="component" value="Chromosome"/>
</dbReference>
<gene>
    <name evidence="1" type="ORF">ABW99_12710</name>
</gene>
<dbReference type="EMBL" id="CP011568">
    <property type="protein sequence ID" value="AKJ68939.1"/>
    <property type="molecule type" value="Genomic_DNA"/>
</dbReference>
<evidence type="ECO:0000313" key="1">
    <source>
        <dbReference type="EMBL" id="AKJ68939.1"/>
    </source>
</evidence>
<reference evidence="2" key="1">
    <citation type="submission" date="2015-06" db="EMBL/GenBank/DDBJ databases">
        <authorList>
            <person name="Lim Y.L."/>
            <person name="Ee R."/>
            <person name="Yong D."/>
            <person name="How K.Y."/>
            <person name="Yin W.F."/>
            <person name="Chan K.G."/>
        </authorList>
    </citation>
    <scope>NUCLEOTIDE SEQUENCE [LARGE SCALE GENOMIC DNA]</scope>
    <source>
        <strain evidence="2">DSM 25325</strain>
    </source>
</reference>
<protein>
    <submittedName>
        <fullName evidence="1">Glutaredoxin</fullName>
    </submittedName>
</protein>
<organism evidence="1 2">
    <name type="scientific">Pandoraea thiooxydans</name>
    <dbReference type="NCBI Taxonomy" id="445709"/>
    <lineage>
        <taxon>Bacteria</taxon>
        <taxon>Pseudomonadati</taxon>
        <taxon>Pseudomonadota</taxon>
        <taxon>Betaproteobacteria</taxon>
        <taxon>Burkholderiales</taxon>
        <taxon>Burkholderiaceae</taxon>
        <taxon>Pandoraea</taxon>
    </lineage>
</organism>
<dbReference type="PATRIC" id="fig|445709.3.peg.2698"/>
<dbReference type="RefSeq" id="WP_047214836.1">
    <property type="nucleotide sequence ID" value="NZ_CP011568.3"/>
</dbReference>
<name>A0A0G3ESF2_9BURK</name>
<keyword evidence="2" id="KW-1185">Reference proteome</keyword>
<dbReference type="InterPro" id="IPR008554">
    <property type="entry name" value="Glutaredoxin-like"/>
</dbReference>
<dbReference type="KEGG" id="ptx:ABW99_12710"/>
<evidence type="ECO:0000313" key="2">
    <source>
        <dbReference type="Proteomes" id="UP000036700"/>
    </source>
</evidence>
<dbReference type="STRING" id="445709.ABW99_12710"/>
<dbReference type="Pfam" id="PF05768">
    <property type="entry name" value="Glrx-like"/>
    <property type="match status" value="1"/>
</dbReference>
<dbReference type="Gene3D" id="3.40.30.10">
    <property type="entry name" value="Glutaredoxin"/>
    <property type="match status" value="1"/>
</dbReference>
<dbReference type="InterPro" id="IPR036249">
    <property type="entry name" value="Thioredoxin-like_sf"/>
</dbReference>
<dbReference type="SUPFAM" id="SSF52833">
    <property type="entry name" value="Thioredoxin-like"/>
    <property type="match status" value="1"/>
</dbReference>
<sequence>MTSTGRPIALTLYGRSWCHLCENMLHALQPLRQVFDFQVTLVDVDSAPELENRFGEWVPVLMMGDVELCHYHLDEPRVRTALAAASGIPPET</sequence>
<proteinExistence type="predicted"/>
<accession>A0A0G3ESF2</accession>